<sequence length="85" mass="9647">MVLAHEDDTDDNSNVHPCWYGRIISMFHACVKHTRPGIDSQQIFYQSDGLVAVSFVVRVSRRSLARIGFIDSSNAFDFVDSREVI</sequence>
<gene>
    <name evidence="1" type="ORF">PILCRDRAFT_776423</name>
</gene>
<organism evidence="1 2">
    <name type="scientific">Piloderma croceum (strain F 1598)</name>
    <dbReference type="NCBI Taxonomy" id="765440"/>
    <lineage>
        <taxon>Eukaryota</taxon>
        <taxon>Fungi</taxon>
        <taxon>Dikarya</taxon>
        <taxon>Basidiomycota</taxon>
        <taxon>Agaricomycotina</taxon>
        <taxon>Agaricomycetes</taxon>
        <taxon>Agaricomycetidae</taxon>
        <taxon>Atheliales</taxon>
        <taxon>Atheliaceae</taxon>
        <taxon>Piloderma</taxon>
    </lineage>
</organism>
<dbReference type="HOGENOM" id="CLU_2513434_0_0_1"/>
<evidence type="ECO:0000313" key="2">
    <source>
        <dbReference type="Proteomes" id="UP000054166"/>
    </source>
</evidence>
<accession>A0A0C3G088</accession>
<dbReference type="EMBL" id="KN832984">
    <property type="protein sequence ID" value="KIM85539.1"/>
    <property type="molecule type" value="Genomic_DNA"/>
</dbReference>
<reference evidence="1 2" key="1">
    <citation type="submission" date="2014-04" db="EMBL/GenBank/DDBJ databases">
        <authorList>
            <consortium name="DOE Joint Genome Institute"/>
            <person name="Kuo A."/>
            <person name="Tarkka M."/>
            <person name="Buscot F."/>
            <person name="Kohler A."/>
            <person name="Nagy L.G."/>
            <person name="Floudas D."/>
            <person name="Copeland A."/>
            <person name="Barry K.W."/>
            <person name="Cichocki N."/>
            <person name="Veneault-Fourrey C."/>
            <person name="LaButti K."/>
            <person name="Lindquist E.A."/>
            <person name="Lipzen A."/>
            <person name="Lundell T."/>
            <person name="Morin E."/>
            <person name="Murat C."/>
            <person name="Sun H."/>
            <person name="Tunlid A."/>
            <person name="Henrissat B."/>
            <person name="Grigoriev I.V."/>
            <person name="Hibbett D.S."/>
            <person name="Martin F."/>
            <person name="Nordberg H.P."/>
            <person name="Cantor M.N."/>
            <person name="Hua S.X."/>
        </authorList>
    </citation>
    <scope>NUCLEOTIDE SEQUENCE [LARGE SCALE GENOMIC DNA]</scope>
    <source>
        <strain evidence="1 2">F 1598</strain>
    </source>
</reference>
<dbReference type="AlphaFoldDB" id="A0A0C3G088"/>
<dbReference type="Proteomes" id="UP000054166">
    <property type="component" value="Unassembled WGS sequence"/>
</dbReference>
<keyword evidence="2" id="KW-1185">Reference proteome</keyword>
<name>A0A0C3G088_PILCF</name>
<dbReference type="OrthoDB" id="3267098at2759"/>
<proteinExistence type="predicted"/>
<protein>
    <submittedName>
        <fullName evidence="1">Uncharacterized protein</fullName>
    </submittedName>
</protein>
<evidence type="ECO:0000313" key="1">
    <source>
        <dbReference type="EMBL" id="KIM85539.1"/>
    </source>
</evidence>
<dbReference type="InParanoid" id="A0A0C3G088"/>
<reference evidence="2" key="2">
    <citation type="submission" date="2015-01" db="EMBL/GenBank/DDBJ databases">
        <title>Evolutionary Origins and Diversification of the Mycorrhizal Mutualists.</title>
        <authorList>
            <consortium name="DOE Joint Genome Institute"/>
            <consortium name="Mycorrhizal Genomics Consortium"/>
            <person name="Kohler A."/>
            <person name="Kuo A."/>
            <person name="Nagy L.G."/>
            <person name="Floudas D."/>
            <person name="Copeland A."/>
            <person name="Barry K.W."/>
            <person name="Cichocki N."/>
            <person name="Veneault-Fourrey C."/>
            <person name="LaButti K."/>
            <person name="Lindquist E.A."/>
            <person name="Lipzen A."/>
            <person name="Lundell T."/>
            <person name="Morin E."/>
            <person name="Murat C."/>
            <person name="Riley R."/>
            <person name="Ohm R."/>
            <person name="Sun H."/>
            <person name="Tunlid A."/>
            <person name="Henrissat B."/>
            <person name="Grigoriev I.V."/>
            <person name="Hibbett D.S."/>
            <person name="Martin F."/>
        </authorList>
    </citation>
    <scope>NUCLEOTIDE SEQUENCE [LARGE SCALE GENOMIC DNA]</scope>
    <source>
        <strain evidence="2">F 1598</strain>
    </source>
</reference>